<feature type="compositionally biased region" description="Basic and acidic residues" evidence="2">
    <location>
        <begin position="1107"/>
        <end position="1121"/>
    </location>
</feature>
<proteinExistence type="predicted"/>
<feature type="compositionally biased region" description="Basic and acidic residues" evidence="2">
    <location>
        <begin position="1158"/>
        <end position="1167"/>
    </location>
</feature>
<accession>A0A1B0CL97</accession>
<evidence type="ECO:0000313" key="5">
    <source>
        <dbReference type="Proteomes" id="UP000092461"/>
    </source>
</evidence>
<organism evidence="4 5">
    <name type="scientific">Lutzomyia longipalpis</name>
    <name type="common">Sand fly</name>
    <dbReference type="NCBI Taxonomy" id="7200"/>
    <lineage>
        <taxon>Eukaryota</taxon>
        <taxon>Metazoa</taxon>
        <taxon>Ecdysozoa</taxon>
        <taxon>Arthropoda</taxon>
        <taxon>Hexapoda</taxon>
        <taxon>Insecta</taxon>
        <taxon>Pterygota</taxon>
        <taxon>Neoptera</taxon>
        <taxon>Endopterygota</taxon>
        <taxon>Diptera</taxon>
        <taxon>Nematocera</taxon>
        <taxon>Psychodoidea</taxon>
        <taxon>Psychodidae</taxon>
        <taxon>Lutzomyia</taxon>
        <taxon>Lutzomyia</taxon>
    </lineage>
</organism>
<feature type="coiled-coil region" evidence="1">
    <location>
        <begin position="400"/>
        <end position="452"/>
    </location>
</feature>
<dbReference type="EMBL" id="AJWK01017052">
    <property type="status" value="NOT_ANNOTATED_CDS"/>
    <property type="molecule type" value="Genomic_DNA"/>
</dbReference>
<feature type="coiled-coil region" evidence="1">
    <location>
        <begin position="633"/>
        <end position="674"/>
    </location>
</feature>
<dbReference type="EMBL" id="AJWK01017053">
    <property type="status" value="NOT_ANNOTATED_CDS"/>
    <property type="molecule type" value="Genomic_DNA"/>
</dbReference>
<dbReference type="GO" id="GO:0005814">
    <property type="term" value="C:centriole"/>
    <property type="evidence" value="ECO:0007669"/>
    <property type="project" value="TreeGrafter"/>
</dbReference>
<dbReference type="PANTHER" id="PTHR34343">
    <property type="entry name" value="SEROLOGICALLY DEFINED COLON CANCER ANTIGEN 8"/>
    <property type="match status" value="1"/>
</dbReference>
<feature type="compositionally biased region" description="Polar residues" evidence="2">
    <location>
        <begin position="1351"/>
        <end position="1363"/>
    </location>
</feature>
<dbReference type="EMBL" id="AJWK01017054">
    <property type="status" value="NOT_ANNOTATED_CDS"/>
    <property type="molecule type" value="Genomic_DNA"/>
</dbReference>
<dbReference type="EnsemblMetazoa" id="LLOJ005384-RA">
    <property type="protein sequence ID" value="LLOJ005384-PA"/>
    <property type="gene ID" value="LLOJ005384"/>
</dbReference>
<evidence type="ECO:0000313" key="4">
    <source>
        <dbReference type="EnsemblMetazoa" id="LLOJ005384-PA"/>
    </source>
</evidence>
<feature type="compositionally biased region" description="Low complexity" evidence="2">
    <location>
        <begin position="1240"/>
        <end position="1266"/>
    </location>
</feature>
<dbReference type="Gene3D" id="1.20.5.1700">
    <property type="match status" value="1"/>
</dbReference>
<feature type="compositionally biased region" description="Low complexity" evidence="2">
    <location>
        <begin position="1144"/>
        <end position="1157"/>
    </location>
</feature>
<dbReference type="GO" id="GO:0007098">
    <property type="term" value="P:centrosome cycle"/>
    <property type="evidence" value="ECO:0007669"/>
    <property type="project" value="InterPro"/>
</dbReference>
<feature type="compositionally biased region" description="Polar residues" evidence="2">
    <location>
        <begin position="1066"/>
        <end position="1077"/>
    </location>
</feature>
<evidence type="ECO:0000256" key="2">
    <source>
        <dbReference type="SAM" id="MobiDB-lite"/>
    </source>
</evidence>
<dbReference type="GO" id="GO:0005813">
    <property type="term" value="C:centrosome"/>
    <property type="evidence" value="ECO:0007669"/>
    <property type="project" value="InterPro"/>
</dbReference>
<feature type="region of interest" description="Disordered" evidence="2">
    <location>
        <begin position="1351"/>
        <end position="1397"/>
    </location>
</feature>
<dbReference type="PANTHER" id="PTHR34343:SF1">
    <property type="entry name" value="SEROLOGICALLY DEFINED COLON CANCER ANTIGEN 8"/>
    <property type="match status" value="1"/>
</dbReference>
<dbReference type="GO" id="GO:0030010">
    <property type="term" value="P:establishment of cell polarity"/>
    <property type="evidence" value="ECO:0007669"/>
    <property type="project" value="TreeGrafter"/>
</dbReference>
<dbReference type="EMBL" id="GITU01005946">
    <property type="protein sequence ID" value="MBC1174649.1"/>
    <property type="molecule type" value="Transcribed_RNA"/>
</dbReference>
<feature type="compositionally biased region" description="Basic and acidic residues" evidence="2">
    <location>
        <begin position="1134"/>
        <end position="1143"/>
    </location>
</feature>
<dbReference type="VEuPathDB" id="VectorBase:LLONM1_007252"/>
<keyword evidence="1" id="KW-0175">Coiled coil</keyword>
<evidence type="ECO:0000256" key="1">
    <source>
        <dbReference type="SAM" id="Coils"/>
    </source>
</evidence>
<dbReference type="Proteomes" id="UP000092461">
    <property type="component" value="Unassembled WGS sequence"/>
</dbReference>
<feature type="coiled-coil region" evidence="1">
    <location>
        <begin position="725"/>
        <end position="848"/>
    </location>
</feature>
<dbReference type="InterPro" id="IPR031887">
    <property type="entry name" value="SDCCAG8"/>
</dbReference>
<protein>
    <submittedName>
        <fullName evidence="3">Putative myosin class ii heavy chain corethrella appendiculata</fullName>
    </submittedName>
</protein>
<feature type="coiled-coil region" evidence="1">
    <location>
        <begin position="899"/>
        <end position="951"/>
    </location>
</feature>
<dbReference type="Pfam" id="PF15964">
    <property type="entry name" value="CCCAP"/>
    <property type="match status" value="2"/>
</dbReference>
<dbReference type="GO" id="GO:0035148">
    <property type="term" value="P:tube formation"/>
    <property type="evidence" value="ECO:0007669"/>
    <property type="project" value="TreeGrafter"/>
</dbReference>
<reference evidence="5" key="1">
    <citation type="submission" date="2012-05" db="EMBL/GenBank/DDBJ databases">
        <title>Whole Genome Assembly of Lutzomyia longipalpis.</title>
        <authorList>
            <person name="Richards S."/>
            <person name="Qu C."/>
            <person name="Dillon R."/>
            <person name="Worley K."/>
            <person name="Scherer S."/>
            <person name="Batterton M."/>
            <person name="Taylor A."/>
            <person name="Hawes A."/>
            <person name="Hernandez B."/>
            <person name="Kovar C."/>
            <person name="Mandapat C."/>
            <person name="Pham C."/>
            <person name="Qu C."/>
            <person name="Jing C."/>
            <person name="Bess C."/>
            <person name="Bandaranaike D."/>
            <person name="Ngo D."/>
            <person name="Ongeri F."/>
            <person name="Arias F."/>
            <person name="Lara F."/>
            <person name="Weissenberger G."/>
            <person name="Kamau G."/>
            <person name="Han H."/>
            <person name="Shen H."/>
            <person name="Dinh H."/>
            <person name="Khalil I."/>
            <person name="Jones J."/>
            <person name="Shafer J."/>
            <person name="Jayaseelan J."/>
            <person name="Quiroz J."/>
            <person name="Blankenburg K."/>
            <person name="Nguyen L."/>
            <person name="Jackson L."/>
            <person name="Francisco L."/>
            <person name="Tang L.-Y."/>
            <person name="Pu L.-L."/>
            <person name="Perales L."/>
            <person name="Lorensuhewa L."/>
            <person name="Munidasa M."/>
            <person name="Coyle M."/>
            <person name="Taylor M."/>
            <person name="Puazo M."/>
            <person name="Firestine M."/>
            <person name="Scheel M."/>
            <person name="Javaid M."/>
            <person name="Wang M."/>
            <person name="Li M."/>
            <person name="Tabassum N."/>
            <person name="Saada N."/>
            <person name="Osuji N."/>
            <person name="Aqrawi P."/>
            <person name="Fu Q."/>
            <person name="Thornton R."/>
            <person name="Raj R."/>
            <person name="Goodspeed R."/>
            <person name="Mata R."/>
            <person name="Najjar R."/>
            <person name="Gubbala S."/>
            <person name="Lee S."/>
            <person name="Denson S."/>
            <person name="Patil S."/>
            <person name="Macmil S."/>
            <person name="Qi S."/>
            <person name="Matskevitch T."/>
            <person name="Palculict T."/>
            <person name="Mathew T."/>
            <person name="Vee V."/>
            <person name="Velamala V."/>
            <person name="Korchina V."/>
            <person name="Cai W."/>
            <person name="Liu W."/>
            <person name="Dai W."/>
            <person name="Zou X."/>
            <person name="Zhu Y."/>
            <person name="Zhang Y."/>
            <person name="Wu Y.-Q."/>
            <person name="Xin Y."/>
            <person name="Nazarath L."/>
            <person name="Kovar C."/>
            <person name="Han Y."/>
            <person name="Muzny D."/>
            <person name="Gibbs R."/>
        </authorList>
    </citation>
    <scope>NUCLEOTIDE SEQUENCE [LARGE SCALE GENOMIC DNA]</scope>
    <source>
        <strain evidence="5">Jacobina</strain>
    </source>
</reference>
<reference evidence="3" key="2">
    <citation type="journal article" date="2020" name="BMC">
        <title>Leishmania infection induces a limited differential gene expression in the sand fly midgut.</title>
        <authorList>
            <person name="Coutinho-Abreu I.V."/>
            <person name="Serafim T.D."/>
            <person name="Meneses C."/>
            <person name="Kamhawi S."/>
            <person name="Oliveira F."/>
            <person name="Valenzuela J.G."/>
        </authorList>
    </citation>
    <scope>NUCLEOTIDE SEQUENCE</scope>
    <source>
        <strain evidence="3">Jacobina</strain>
        <tissue evidence="3">Midgut</tissue>
    </source>
</reference>
<reference evidence="4" key="3">
    <citation type="submission" date="2020-05" db="UniProtKB">
        <authorList>
            <consortium name="EnsemblMetazoa"/>
        </authorList>
    </citation>
    <scope>IDENTIFICATION</scope>
    <source>
        <strain evidence="4">Jacobina</strain>
    </source>
</reference>
<feature type="region of interest" description="Disordered" evidence="2">
    <location>
        <begin position="1052"/>
        <end position="1266"/>
    </location>
</feature>
<keyword evidence="5" id="KW-1185">Reference proteome</keyword>
<dbReference type="VEuPathDB" id="VectorBase:LLOJ005384"/>
<sequence>MTDSVYKKRGVDFTDFAYREAVNRLKYLLAESYTPTKMPQYHHRVGNDSADDTDYQSSTERPVLSEISKYFPQSSALTHFNTKRMMNEYPQGGTTKENFPLGLKPAYSTSSLQQSEIAQFTDVTNPPPPQELMNFIERQESYIEQLEKESQFCREELANLLSKVKNVITENETLTDQAKVGLTRTFFSNLDSSESDGEHGEGGKGLQMKYRQPKNLSFGPNIVFESRISELEAQLAQSAIDFKRLTEENESNKRKIALGVADTGSADIYRKQIDDLQKAMQEETIRKLQMHINEMKEADSFSKGQRARDFTEQVAFERAQAEIEIRRLKDELERQHERVREIQNEMARRISDERTNAERRYNYQVDQLGGDLTSQWETASKLQLELERQKRMETDCKRDLMQKNVQIDELKAEIKNKTAAWLSDVAQMNAEKQSLEQEITSLRMQLERAERQGKVETSRLNAEVNSLRQRLDRSDGDLLHARRENLRLKGGGGLSPKMTDSVYKKRGVDFTDFAYREAVNRLKYLLAESYTPTKMPQYHHRVGNDSADDTDYQSSTERPVLSEISKYFPQSSALTHFNTKRMMNEYPQGGTTKENFPLGLKPAYSTSSLQQSEIAQFTDVTNPPPPQELMNFIERQESYIEQLEKESQFCREELANLLSKVKNVITENETLTDQAKVGLTRTFFSNLDSSESDGEHGEGGKGLQMKYRQPKNLSFGPNIVFESRISELEAQLAQSAIDFKRLTEENESNKRKIALGVADTGSADIYRKQIDDLQKDKAMQEETIRKLQMHINEMKEADSFSKGQRARDFTEQVAFERAQAEIEIRRLKDELERQHERVREIQNEMARRISDERTNAERRYNYQVDQLGGDLTSQWETASKLQLELERQKRMETDCKRDLMQKNVQIDELKAEIKNKTAAWLSDVAQMNAEKQSLEQEITSLRMQLERAERQGKVETSRLNAEVNSLRQRLDRSDGDLLHARRENLRLSDQISALEKEIALGEIAREPRPKEMSKIITDMEAKHAAYVQDGGNIHGGGGSGLEYTAREEPTPDVIVSPTAHDDASSPERSYTKQQEYTGISGGGESTSRRMEYNTSPPRGDKYINSSERVEVEKSRADERKLHPNLSRSGSRQSVLEERGRSEFRSSSNGGEYSSVSREGSRSRRDDAATLEGGNEERTAGVELQPEYDGAGELGQFGGASTAVEYTSGGDYTAAGGEIAGDTFEPQYDATTYGQQGGYGEQQQAQYEQYDSQQYGQQGDYGYGDQQYQQEYDPNQYVQYSGEGYDQQQPVVTYAESSVAYGIADTVPSAAAAASATAGVPRVTTEEAIKRPIAGAAGTGEVQQIYAESLKGTTNVGNTDSGKQPTGKLLSEQFTPPVAPTVAATRTSGGNGAKFTKR</sequence>
<evidence type="ECO:0000313" key="3">
    <source>
        <dbReference type="EMBL" id="MBC1174649.1"/>
    </source>
</evidence>
<feature type="coiled-coil region" evidence="1">
    <location>
        <begin position="136"/>
        <end position="177"/>
    </location>
</feature>
<name>A0A1B0CL97_LUTLO</name>
<feature type="coiled-coil region" evidence="1">
    <location>
        <begin position="228"/>
        <end position="349"/>
    </location>
</feature>
<dbReference type="GO" id="GO:0001764">
    <property type="term" value="P:neuron migration"/>
    <property type="evidence" value="ECO:0007669"/>
    <property type="project" value="TreeGrafter"/>
</dbReference>